<comment type="caution">
    <text evidence="3">The sequence shown here is derived from an EMBL/GenBank/DDBJ whole genome shotgun (WGS) entry which is preliminary data.</text>
</comment>
<sequence>MAEDVEKYLASKFKNKLEMSSKCRFHSQFVKLSELIEHILGSPFPKERSLNQELVLLNNALEECRTISMKKALVSPNKIFTQLSSLEKIRQDLEGMKKSIADLANNACPRPREDRAEISREVTTREVDSSRVRGLKEEVMSLERLLLDPKRADSFKAVGIVGMRGVGKTTLAQMICDKQEVKDKFVPRIWVCVSHQPNMAKEELNAAVAKRILTHLGINEAMSGSIYSSHGLRGLLYALHLQLAGKRYLIVLDDVCGTDPWYEMLSSCFKCEDGTEEWDKRLAHGLPKGSGGAVIVTTRFEEVGNFMIGRDNLHFLQPFSDPEICWTIFKDEVKRNGVDDINNVEQVDKLKTELANKCDGLPLAARVMGQFFVEQLNEKLKPKQSHHGSG</sequence>
<dbReference type="Pfam" id="PF00931">
    <property type="entry name" value="NB-ARC"/>
    <property type="match status" value="1"/>
</dbReference>
<keyword evidence="1" id="KW-0611">Plant defense</keyword>
<evidence type="ECO:0000313" key="3">
    <source>
        <dbReference type="EMBL" id="OWM88350.1"/>
    </source>
</evidence>
<dbReference type="Proteomes" id="UP000233551">
    <property type="component" value="Unassembled WGS sequence"/>
</dbReference>
<dbReference type="SUPFAM" id="SSF52540">
    <property type="entry name" value="P-loop containing nucleoside triphosphate hydrolases"/>
    <property type="match status" value="1"/>
</dbReference>
<dbReference type="GO" id="GO:0006952">
    <property type="term" value="P:defense response"/>
    <property type="evidence" value="ECO:0007669"/>
    <property type="project" value="UniProtKB-KW"/>
</dbReference>
<dbReference type="EMBL" id="PGOL01003346">
    <property type="protein sequence ID" value="PKI41529.1"/>
    <property type="molecule type" value="Genomic_DNA"/>
</dbReference>
<reference evidence="3" key="2">
    <citation type="submission" date="2017-06" db="EMBL/GenBank/DDBJ databases">
        <title>The pomegranate genome and the genomics of punicalagin biosynthesis.</title>
        <authorList>
            <person name="Xu C."/>
        </authorList>
    </citation>
    <scope>NUCLEOTIDE SEQUENCE [LARGE SCALE GENOMIC DNA]</scope>
    <source>
        <tissue evidence="3">Fresh leaf</tissue>
    </source>
</reference>
<dbReference type="OrthoDB" id="1900634at2759"/>
<protein>
    <recommendedName>
        <fullName evidence="2">NB-ARC domain-containing protein</fullName>
    </recommendedName>
</protein>
<keyword evidence="6" id="KW-1185">Reference proteome</keyword>
<accession>A0A218XU42</accession>
<dbReference type="PANTHER" id="PTHR36766">
    <property type="entry name" value="PLANT BROAD-SPECTRUM MILDEW RESISTANCE PROTEIN RPW8"/>
    <property type="match status" value="1"/>
</dbReference>
<dbReference type="AlphaFoldDB" id="A0A218XU42"/>
<evidence type="ECO:0000313" key="4">
    <source>
        <dbReference type="EMBL" id="PKI41529.1"/>
    </source>
</evidence>
<reference evidence="4 6" key="3">
    <citation type="submission" date="2017-11" db="EMBL/GenBank/DDBJ databases">
        <title>De-novo sequencing of pomegranate (Punica granatum L.) genome.</title>
        <authorList>
            <person name="Akparov Z."/>
            <person name="Amiraslanov A."/>
            <person name="Hajiyeva S."/>
            <person name="Abbasov M."/>
            <person name="Kaur K."/>
            <person name="Hamwieh A."/>
            <person name="Solovyev V."/>
            <person name="Salamov A."/>
            <person name="Braich B."/>
            <person name="Kosarev P."/>
            <person name="Mahmoud A."/>
            <person name="Hajiyev E."/>
            <person name="Babayeva S."/>
            <person name="Izzatullayeva V."/>
            <person name="Mammadov A."/>
            <person name="Mammadov A."/>
            <person name="Sharifova S."/>
            <person name="Ojaghi J."/>
            <person name="Eynullazada K."/>
            <person name="Bayramov B."/>
            <person name="Abdulazimova A."/>
            <person name="Shahmuradov I."/>
        </authorList>
    </citation>
    <scope>NUCLEOTIDE SEQUENCE [LARGE SCALE GENOMIC DNA]</scope>
    <source>
        <strain evidence="4">AG2017</strain>
        <strain evidence="6">cv. AG2017</strain>
        <tissue evidence="4">Leaf</tissue>
    </source>
</reference>
<gene>
    <name evidence="3" type="ORF">CDL15_Pgr003762</name>
    <name evidence="4" type="ORF">CRG98_038040</name>
</gene>
<evidence type="ECO:0000256" key="1">
    <source>
        <dbReference type="ARBA" id="ARBA00022821"/>
    </source>
</evidence>
<evidence type="ECO:0000313" key="5">
    <source>
        <dbReference type="Proteomes" id="UP000197138"/>
    </source>
</evidence>
<dbReference type="Gene3D" id="3.40.50.300">
    <property type="entry name" value="P-loop containing nucleotide triphosphate hydrolases"/>
    <property type="match status" value="1"/>
</dbReference>
<organism evidence="3 5">
    <name type="scientific">Punica granatum</name>
    <name type="common">Pomegranate</name>
    <dbReference type="NCBI Taxonomy" id="22663"/>
    <lineage>
        <taxon>Eukaryota</taxon>
        <taxon>Viridiplantae</taxon>
        <taxon>Streptophyta</taxon>
        <taxon>Embryophyta</taxon>
        <taxon>Tracheophyta</taxon>
        <taxon>Spermatophyta</taxon>
        <taxon>Magnoliopsida</taxon>
        <taxon>eudicotyledons</taxon>
        <taxon>Gunneridae</taxon>
        <taxon>Pentapetalae</taxon>
        <taxon>rosids</taxon>
        <taxon>malvids</taxon>
        <taxon>Myrtales</taxon>
        <taxon>Lythraceae</taxon>
        <taxon>Punica</taxon>
    </lineage>
</organism>
<dbReference type="EMBL" id="MTKT01000797">
    <property type="protein sequence ID" value="OWM88350.1"/>
    <property type="molecule type" value="Genomic_DNA"/>
</dbReference>
<feature type="domain" description="NB-ARC" evidence="2">
    <location>
        <begin position="151"/>
        <end position="336"/>
    </location>
</feature>
<dbReference type="GeneID" id="116203926"/>
<dbReference type="InterPro" id="IPR027417">
    <property type="entry name" value="P-loop_NTPase"/>
</dbReference>
<dbReference type="STRING" id="22663.A0A218XU42"/>
<dbReference type="InterPro" id="IPR002182">
    <property type="entry name" value="NB-ARC"/>
</dbReference>
<dbReference type="PANTHER" id="PTHR36766:SF41">
    <property type="entry name" value="AAA+ ATPASE DOMAIN-CONTAINING PROTEIN"/>
    <property type="match status" value="1"/>
</dbReference>
<reference evidence="5" key="1">
    <citation type="journal article" date="2017" name="Plant J.">
        <title>The pomegranate (Punica granatum L.) genome and the genomics of punicalagin biosynthesis.</title>
        <authorList>
            <person name="Qin G."/>
            <person name="Xu C."/>
            <person name="Ming R."/>
            <person name="Tang H."/>
            <person name="Guyot R."/>
            <person name="Kramer E.M."/>
            <person name="Hu Y."/>
            <person name="Yi X."/>
            <person name="Qi Y."/>
            <person name="Xu X."/>
            <person name="Gao Z."/>
            <person name="Pan H."/>
            <person name="Jian J."/>
            <person name="Tian Y."/>
            <person name="Yue Z."/>
            <person name="Xu Y."/>
        </authorList>
    </citation>
    <scope>NUCLEOTIDE SEQUENCE [LARGE SCALE GENOMIC DNA]</scope>
    <source>
        <strain evidence="5">cv. Dabenzi</strain>
    </source>
</reference>
<name>A0A218XU42_PUNGR</name>
<dbReference type="GO" id="GO:0043531">
    <property type="term" value="F:ADP binding"/>
    <property type="evidence" value="ECO:0007669"/>
    <property type="project" value="InterPro"/>
</dbReference>
<dbReference type="Proteomes" id="UP000197138">
    <property type="component" value="Unassembled WGS sequence"/>
</dbReference>
<dbReference type="PRINTS" id="PR00364">
    <property type="entry name" value="DISEASERSIST"/>
</dbReference>
<evidence type="ECO:0000313" key="6">
    <source>
        <dbReference type="Proteomes" id="UP000233551"/>
    </source>
</evidence>
<proteinExistence type="predicted"/>
<evidence type="ECO:0000259" key="2">
    <source>
        <dbReference type="Pfam" id="PF00931"/>
    </source>
</evidence>